<gene>
    <name evidence="3" type="ORF">SAMN05443668_11739</name>
</gene>
<dbReference type="InterPro" id="IPR050509">
    <property type="entry name" value="CoA-transferase_III"/>
</dbReference>
<dbReference type="GO" id="GO:0016740">
    <property type="term" value="F:transferase activity"/>
    <property type="evidence" value="ECO:0007669"/>
    <property type="project" value="UniProtKB-KW"/>
</dbReference>
<dbReference type="InterPro" id="IPR023606">
    <property type="entry name" value="CoA-Trfase_III_dom_1_sf"/>
</dbReference>
<protein>
    <submittedName>
        <fullName evidence="3">Crotonobetainyl-CoA:carnitine CoA-transferase CaiB</fullName>
    </submittedName>
</protein>
<evidence type="ECO:0000313" key="4">
    <source>
        <dbReference type="Proteomes" id="UP000184440"/>
    </source>
</evidence>
<dbReference type="InterPro" id="IPR044855">
    <property type="entry name" value="CoA-Trfase_III_dom3_sf"/>
</dbReference>
<dbReference type="Pfam" id="PF02515">
    <property type="entry name" value="CoA_transf_3"/>
    <property type="match status" value="2"/>
</dbReference>
<dbReference type="OrthoDB" id="9797653at2"/>
<dbReference type="AlphaFoldDB" id="A0A1M7RKI4"/>
<dbReference type="Gene3D" id="3.30.1540.10">
    <property type="entry name" value="formyl-coa transferase, domain 3"/>
    <property type="match status" value="2"/>
</dbReference>
<dbReference type="RefSeq" id="WP_073264032.1">
    <property type="nucleotide sequence ID" value="NZ_FRCS01000017.1"/>
</dbReference>
<comment type="similarity">
    <text evidence="1">Belongs to the CoA-transferase III family.</text>
</comment>
<dbReference type="Proteomes" id="UP000184440">
    <property type="component" value="Unassembled WGS sequence"/>
</dbReference>
<dbReference type="Gene3D" id="3.40.50.10540">
    <property type="entry name" value="Crotonobetainyl-coa:carnitine coa-transferase, domain 1"/>
    <property type="match status" value="2"/>
</dbReference>
<keyword evidence="4" id="KW-1185">Reference proteome</keyword>
<keyword evidence="2 3" id="KW-0808">Transferase</keyword>
<dbReference type="STRING" id="134849.SAMN05443668_11739"/>
<evidence type="ECO:0000256" key="2">
    <source>
        <dbReference type="ARBA" id="ARBA00022679"/>
    </source>
</evidence>
<sequence length="771" mass="80286">MDLPLSGVRVLDLTDGPAQWCGRYLADLGADVVLAEPPGGSPSRFEPPLHAGQSLPFALRNANKRTTVGAPPSSGLPGAGLLATADIVLDSRRSVAPGDYPDAVVVSITPFGNTGPYADWSAPEPVLAALGGVLSRSGLPGRPPLLPPAGLVDGVVGAHAAWVALAAYLRRLRTGAGEYVDVSALECVVHGFDPGFGTQGTAAAGRAETFPRDRPEARNFYPVFACRDGEVRICLLAKRQWRAMFSWLGEPAEFADPRYDTIPARFAAADRLHPLIAALFRDLSREELVAEGVRRGVPVAAVLTVPEVLGADHFAVTGALDDVEIAPGVTARVPTGYVTLDGKRAGIRTPALQADHATWLPAHPAEEVTPRAAGSAGAADAAGGADVAWAVPPVGAGDPPLAGLRVLDLGVIVFGAELGRVFADLGADVVKVENPAFPDGLRQSRRGSGTSASFAWGQRNKRSIGVDLRHPDGAALFRALAAEADVVLANFKPGTLDALGFSPATLAALNPRLVISDSSAFGDTGPWSSRMGYGPLVRAATGVTARWRPASESDYCDGATVYPDHIAAQLTAVAVLASVIGRVRTGRGRTVGVAQADVALLQLGTQFAAASLGLSLPEPWPEPAVVACAGDDEWCVIAVRDDADRARLRAVVDSDASVAEWAASRTPDEVMRTLQAAGVPAGAMRRLPDELTDPQLTTREAFATLHHDDLPEPLPTAARPARFAAIGDPPLRPAPRLGQHTREICAPLADVDALLEAGVLHEDSSVTSPTS</sequence>
<evidence type="ECO:0000256" key="1">
    <source>
        <dbReference type="ARBA" id="ARBA00008383"/>
    </source>
</evidence>
<reference evidence="3 4" key="1">
    <citation type="submission" date="2016-11" db="EMBL/GenBank/DDBJ databases">
        <authorList>
            <person name="Jaros S."/>
            <person name="Januszkiewicz K."/>
            <person name="Wedrychowicz H."/>
        </authorList>
    </citation>
    <scope>NUCLEOTIDE SEQUENCE [LARGE SCALE GENOMIC DNA]</scope>
    <source>
        <strain evidence="3 4">DSM 46144</strain>
    </source>
</reference>
<evidence type="ECO:0000313" key="3">
    <source>
        <dbReference type="EMBL" id="SHN46656.1"/>
    </source>
</evidence>
<name>A0A1M7RKI4_9ACTN</name>
<accession>A0A1M7RKI4</accession>
<dbReference type="InterPro" id="IPR003673">
    <property type="entry name" value="CoA-Trfase_fam_III"/>
</dbReference>
<dbReference type="SUPFAM" id="SSF89796">
    <property type="entry name" value="CoA-transferase family III (CaiB/BaiF)"/>
    <property type="match status" value="2"/>
</dbReference>
<proteinExistence type="inferred from homology"/>
<dbReference type="PANTHER" id="PTHR48228">
    <property type="entry name" value="SUCCINYL-COA--D-CITRAMALATE COA-TRANSFERASE"/>
    <property type="match status" value="1"/>
</dbReference>
<dbReference type="EMBL" id="FRCS01000017">
    <property type="protein sequence ID" value="SHN46656.1"/>
    <property type="molecule type" value="Genomic_DNA"/>
</dbReference>
<dbReference type="PANTHER" id="PTHR48228:SF6">
    <property type="entry name" value="L-CARNITINE COA-TRANSFERASE"/>
    <property type="match status" value="1"/>
</dbReference>
<organism evidence="3 4">
    <name type="scientific">Cryptosporangium aurantiacum</name>
    <dbReference type="NCBI Taxonomy" id="134849"/>
    <lineage>
        <taxon>Bacteria</taxon>
        <taxon>Bacillati</taxon>
        <taxon>Actinomycetota</taxon>
        <taxon>Actinomycetes</taxon>
        <taxon>Cryptosporangiales</taxon>
        <taxon>Cryptosporangiaceae</taxon>
        <taxon>Cryptosporangium</taxon>
    </lineage>
</organism>